<proteinExistence type="predicted"/>
<gene>
    <name evidence="1" type="ORF">NDU88_000239</name>
</gene>
<organism evidence="1 2">
    <name type="scientific">Pleurodeles waltl</name>
    <name type="common">Iberian ribbed newt</name>
    <dbReference type="NCBI Taxonomy" id="8319"/>
    <lineage>
        <taxon>Eukaryota</taxon>
        <taxon>Metazoa</taxon>
        <taxon>Chordata</taxon>
        <taxon>Craniata</taxon>
        <taxon>Vertebrata</taxon>
        <taxon>Euteleostomi</taxon>
        <taxon>Amphibia</taxon>
        <taxon>Batrachia</taxon>
        <taxon>Caudata</taxon>
        <taxon>Salamandroidea</taxon>
        <taxon>Salamandridae</taxon>
        <taxon>Pleurodelinae</taxon>
        <taxon>Pleurodeles</taxon>
    </lineage>
</organism>
<reference evidence="1" key="1">
    <citation type="journal article" date="2022" name="bioRxiv">
        <title>Sequencing and chromosome-scale assembly of the giantPleurodeles waltlgenome.</title>
        <authorList>
            <person name="Brown T."/>
            <person name="Elewa A."/>
            <person name="Iarovenko S."/>
            <person name="Subramanian E."/>
            <person name="Araus A.J."/>
            <person name="Petzold A."/>
            <person name="Susuki M."/>
            <person name="Suzuki K.-i.T."/>
            <person name="Hayashi T."/>
            <person name="Toyoda A."/>
            <person name="Oliveira C."/>
            <person name="Osipova E."/>
            <person name="Leigh N.D."/>
            <person name="Simon A."/>
            <person name="Yun M.H."/>
        </authorList>
    </citation>
    <scope>NUCLEOTIDE SEQUENCE</scope>
    <source>
        <strain evidence="1">20211129_DDA</strain>
        <tissue evidence="1">Liver</tissue>
    </source>
</reference>
<accession>A0AAV7R982</accession>
<comment type="caution">
    <text evidence="1">The sequence shown here is derived from an EMBL/GenBank/DDBJ whole genome shotgun (WGS) entry which is preliminary data.</text>
</comment>
<sequence>MCRHALVQRLYPALNHTCYVPVPELSYNASIHPCTTTAMYLYWSSRTAPLSIPAPQLLCICTGALVQRLYPSLHHARYVSVLELPCTASILPCTTTAMYLYWSSRTAPLSIPAPQLLCICTGALVQRLHPSLHHARYVSVLELSYSASIHPCTTPAMYLYWSSRAPPLSIPAPHPLCICTGALVQRLYPSLHHTRYVSVLELPCTASIHPCTTPAMYLYWSSRTAPLSIPAPHPLCICTGAPVQRLYPPLHHAHYVSVLELSYSASIHPCTTPSMYLYWSSRTARLSTPAPRPLCICTGALIQRLHPSLHHTCYVSVLELPCSASIHPCTTPAMYLYWSSRAAPLSTPAPRPLCICTGSLVQRVYPPLHHALYVSVLELSYNASILPCTTPAMYLYWSSRAAPLSIPAPHLLRICTGALVQRVYPPLHHALYVSALELSYSASIHPCTTPAMYLYWSSRAPPLSCPAPQLLCICTGALVQRLYPSLHHNCYVSVLELSYSASIHPCTTPAMYLYWSSRTAPLSIPAPHPLCICTGAPVHRLYPSLHHTRYVSVLELSYSASIHPCTTPAMYLYWSSRAPPLSIPAPHPLCICTGALVQRLYPSLHHTRYVSVLELPCSASIHPCTTPTMYLYWSSRTARLSTPAPRPLCICTGALVQRVYPPLHHALYVSVLELSYSASIHPCTTPAMYLYWSSRAAPLSIPAPHLLCICTGAPVQRLYPPLHHAHYVSVLDLSYSASIHPCTTPSMYLYWSSRTTPLSCPAPHPLCICTGAPVHRLYPSLHHTRYVSALELSYSASIHPYTTPATYLHWSSRTVPLSIPAPRPLCICTGALVQHLYPSLHHAHYVSLLELSYSASIHPCTTTAMYLYWSSCAPPLSIPAPRPLRICTGALVQHLYPSLHHARYSLYPSLHHARYISVLELSYSTSIHPCTAPGYVPVLELLCTASIHPCTTPTMYLYWSSHTARLSTPAPRPLCICTGAPVQRLYPSLHPACYVSALELSYSTFILPYTTPAMYLYWRSRTAPLSTPAPHPAMYLYWSSRTAPLSIPAPHPLRICTAVLVHRLYPAPYPLRICTGALVQRLYPPLHNARHISALELSYSASIHPCTTTAMYLYWSSRAAPLSTPTPRPLCICTGALIQCLYPALHHTCYVSVLELPYSASIHPCTMPTTYLYWSSRTAPLSIPAPHLLCICTAAPVQRLYPSLHHAHYVSVLELSYSASILPCTTPGMYLCWSSRTVPLSIPAPHPLRICTGALVQRLYQPLHYALYVSALEISYSTSILPCTTPAMHLY</sequence>
<name>A0AAV7R982_PLEWA</name>
<dbReference type="Proteomes" id="UP001066276">
    <property type="component" value="Chromosome 5"/>
</dbReference>
<dbReference type="EMBL" id="JANPWB010000009">
    <property type="protein sequence ID" value="KAJ1147358.1"/>
    <property type="molecule type" value="Genomic_DNA"/>
</dbReference>
<keyword evidence="2" id="KW-1185">Reference proteome</keyword>
<evidence type="ECO:0000313" key="1">
    <source>
        <dbReference type="EMBL" id="KAJ1147358.1"/>
    </source>
</evidence>
<evidence type="ECO:0000313" key="2">
    <source>
        <dbReference type="Proteomes" id="UP001066276"/>
    </source>
</evidence>
<protein>
    <submittedName>
        <fullName evidence="1">Uncharacterized protein</fullName>
    </submittedName>
</protein>